<evidence type="ECO:0000313" key="2">
    <source>
        <dbReference type="Proteomes" id="UP001597051"/>
    </source>
</evidence>
<dbReference type="RefSeq" id="WP_379755310.1">
    <property type="nucleotide sequence ID" value="NZ_JBHSYB010000020.1"/>
</dbReference>
<dbReference type="EMBL" id="JBHTIZ010000005">
    <property type="protein sequence ID" value="MFD0983056.1"/>
    <property type="molecule type" value="Genomic_DNA"/>
</dbReference>
<protein>
    <submittedName>
        <fullName evidence="1">Nucleotidyl transferase AbiEii/AbiGii toxin family protein</fullName>
    </submittedName>
</protein>
<dbReference type="Pfam" id="PF08843">
    <property type="entry name" value="AbiEii"/>
    <property type="match status" value="1"/>
</dbReference>
<proteinExistence type="predicted"/>
<gene>
    <name evidence="1" type="ORF">ACFQ0S_01075</name>
</gene>
<organism evidence="1 2">
    <name type="scientific">Flavobacterium myungsuense</name>
    <dbReference type="NCBI Taxonomy" id="651823"/>
    <lineage>
        <taxon>Bacteria</taxon>
        <taxon>Pseudomonadati</taxon>
        <taxon>Bacteroidota</taxon>
        <taxon>Flavobacteriia</taxon>
        <taxon>Flavobacteriales</taxon>
        <taxon>Flavobacteriaceae</taxon>
        <taxon>Flavobacterium</taxon>
    </lineage>
</organism>
<dbReference type="GO" id="GO:0016740">
    <property type="term" value="F:transferase activity"/>
    <property type="evidence" value="ECO:0007669"/>
    <property type="project" value="UniProtKB-KW"/>
</dbReference>
<dbReference type="InterPro" id="IPR014942">
    <property type="entry name" value="AbiEii"/>
</dbReference>
<name>A0ABW3IYE1_9FLAO</name>
<keyword evidence="2" id="KW-1185">Reference proteome</keyword>
<reference evidence="2" key="1">
    <citation type="journal article" date="2019" name="Int. J. Syst. Evol. Microbiol.">
        <title>The Global Catalogue of Microorganisms (GCM) 10K type strain sequencing project: providing services to taxonomists for standard genome sequencing and annotation.</title>
        <authorList>
            <consortium name="The Broad Institute Genomics Platform"/>
            <consortium name="The Broad Institute Genome Sequencing Center for Infectious Disease"/>
            <person name="Wu L."/>
            <person name="Ma J."/>
        </authorList>
    </citation>
    <scope>NUCLEOTIDE SEQUENCE [LARGE SCALE GENOMIC DNA]</scope>
    <source>
        <strain evidence="2">CECT 7649</strain>
    </source>
</reference>
<sequence length="185" mass="21097">MASSVFEAFNLVGGTSLALQIGHRFSVDIDMFGNSQIDEIEFIQELSNFGSVVILKKSKNIIIFSVDGIKVDFVNYKYPLLDKLTIIDGIRMVSVKDISAMKLNAIAGRGSKKDFIDLYFLFQMHTLSEMLSFYTNKYIDGSEFMVLKSLTFFDDADNEEMPIMFEDINWDEIKKTVLHAEENLI</sequence>
<keyword evidence="1" id="KW-0808">Transferase</keyword>
<dbReference type="Proteomes" id="UP001597051">
    <property type="component" value="Unassembled WGS sequence"/>
</dbReference>
<accession>A0ABW3IYE1</accession>
<comment type="caution">
    <text evidence="1">The sequence shown here is derived from an EMBL/GenBank/DDBJ whole genome shotgun (WGS) entry which is preliminary data.</text>
</comment>
<evidence type="ECO:0000313" key="1">
    <source>
        <dbReference type="EMBL" id="MFD0983056.1"/>
    </source>
</evidence>